<dbReference type="HOGENOM" id="CLU_233072_0_0_4"/>
<evidence type="ECO:0008006" key="5">
    <source>
        <dbReference type="Google" id="ProtNLM"/>
    </source>
</evidence>
<sequence>MLRPDQGQAARAGFVLASDTDPDAYAEAQRVARRANLPIETVLNQPKEAKRQDTIGAIDFDTLGKTSPATAALLADVEKAKIAHDNVDNMTGIESVLSSLGTAVKYLVSAPDQKNTLMGDIGAGFAQANRGAAGLFQSVFELPNNLVGTILPANPLQPVADQFAQWGAQSKDLAKRLSPPQSDTLGSGVSSGVQSLTSNLLMLPLALLPGGQPAALGGMASMTGGQFYQDARSQGLTPAQALPFAVSQATIEYATEKLPVSRLIGDLHAGSPLLKTLAHQVATEVPGEQVATVLQDLNEWAVLPENEDKPFSAYLAERPSAAAQTLIATLVGVGGNVAVMRGIDRTITTADQRTQRAQAAQQQAELLARLNQLAAADKVLARDPDTFEQFVANAAENGPLQQVFIDANTLMQSGLAEQVAAVSPAVAAQLPEALQTGGQVAIPVEEYAARIAPTEAAQGLLDHLKTEPEGFSRAEAQQYMQSQAEELRAEVERALGKQQGDDAFKQSAEAVRAAVKTQLDTAARFMPQVNDAYSSMVGNFYAVQAARLGTTPEALFQQYPLRVAAENVAGGQQFDQEHGPFGPVLRDFQGDARGAIAKLLEMKSGEAIGALHHPDIGDIDLVWGEEGTRRSDGYGLAKLAKWHPEVLDDLQGILSTMKVTSRTENRVNLESADHRAGVRLTWDDQAKHWLLTAFQKKGGVAGTRTGTTDLFVEDGTARPDDASDAIVDQKIDKFYQGGGRARGAFDPATLTVSLLKNADLSTFLHESGHFFLEVQFDIAARLADKQRAGATLTDAEAEVQRDAQTLLDWFGVRDLAAWNDLDFEAKRAHHEQFARGFEAYLFEGKAPSIEMHGLFQRFRAWLLNVYRDLKALNVELTPEVRNVFDRMLATGEQIALAEQGRSMMPLFATAEQAGMTPEEFAAYQALGVDATNDAIQDLQARGLRDMRWLHNARGRIIKQLQKDAEAQRAQVRMDVRREVMSQPIYRAWQFLTGKLAADDKIAPPAKRTSSPDSIDETQDSLFAAIAKLGGLNRAAVQSEWGIDPKERIPMPAFGKHVLRREGGLSIDAMGEALGQYGYLTLDEHGKYDLRQLEDKFFEELRGNTQYSIAYDYAADMETRAGDQVVNSQALGAGRFDMGELRAMGLPTEVINAVQARRMTAGNGLHPDIVAEMFGFTSGDELVRKLAQVETPSAEIEALTDVRMLEQFGDLASPEAIEKAADKAIHNDARARFVATEANALAKATGQRKVLASAAREFARAMIARLKVRDIKPGQYANAEVRAAKAAEKASKSGDLATAAAEKRNQLIQNYATRAAYDAQENVDRGLRYLKKFEGDIKGLDADYADQIGNLLERFDLRKGQSNKAVDKRTALAEWIKAQREAGLEPDIPPELENEAFRTSYKNLTVEEFQGLVDTVRQIEHLGRLKHKLLTAADQRAYEAVRDEIAGSIRENAQGRQADTRTPTTNMGRALQGLKRFWASHIKAATWARVMDGGKDGGPVWEYFVRSANERGDQETTMRAEATAKLSEILAPVFKLGRMGGKGQFFPSINRSLNREARLTIALNMGNEGNIQRLLGGEGWTPAQIAPVLQSLTAQEWQAVQAVWDHFEGYRPQIAAKERRVYGKEPAWVEPRPLTITTADGQTLTLRGGYYPIKYDPAASQRAEEHSDAESARRQLQGAYTTATTRRSFTKSRVEEVSGRPLLYTLSGLYSGVNDVIHDLAWHEWLIDANRLLRSQTIDGAIREHYGPEAKQQFKTWAADIAEGDKGAANAGEAALGRLRQGVSASGLGFNVMSAAIQITGFNQSIVRVGAPWIGRGIAKYLGNPLGLTRTVHEMSDFMANRARTRFRELNELRNQVQDQSAFNEFIGRYAYFMMMRMQQVVDVPTWWGAYEKAIAAGNEESRAVALADQAVIDAQGGGQTKDLSAIERGGPALRLFTVFYSFMNTALNLGVAQTMGANTPAKRAKLAVDYLMLYTVPAVLGYTLKAALTPGDSGDDDLEEIAKKLAAEQLGYLMGLMVVVREFNEVAKMVTGNPSFGYSGPAGLRGITDVQKFGQQAMQGEFDDAFRKSAVNLIGDFTGLPAAQINRTITGTQALAEGKTENPAAVAFGFQEKR</sequence>
<evidence type="ECO:0000313" key="4">
    <source>
        <dbReference type="Proteomes" id="UP000008035"/>
    </source>
</evidence>
<feature type="domain" description="Large polyvalent protein associated" evidence="2">
    <location>
        <begin position="9"/>
        <end position="106"/>
    </location>
</feature>
<reference evidence="3 4" key="1">
    <citation type="journal article" date="2012" name="BMC Genomics">
        <title>Comparative genomics of the classical Bordetella subspecies: the evolution and exchange of virulence-associated diversity amongst closely related pathogens.</title>
        <authorList>
            <person name="Park J."/>
            <person name="Zhang Y."/>
            <person name="Buboltz A.M."/>
            <person name="Zhang X."/>
            <person name="Schuster S.C."/>
            <person name="Ahuja U."/>
            <person name="Liu M."/>
            <person name="Miller J.F."/>
            <person name="Sebaihia M."/>
            <person name="Bentley S.D."/>
            <person name="Parkhill J."/>
            <person name="Harvill E.T."/>
        </authorList>
    </citation>
    <scope>NUCLEOTIDE SEQUENCE [LARGE SCALE GENOMIC DNA]</scope>
    <source>
        <strain evidence="3 4">Bpp5</strain>
    </source>
</reference>
<dbReference type="EMBL" id="HE965803">
    <property type="protein sequence ID" value="CCJ48973.1"/>
    <property type="molecule type" value="Genomic_DNA"/>
</dbReference>
<evidence type="ECO:0000259" key="2">
    <source>
        <dbReference type="Pfam" id="PF18834"/>
    </source>
</evidence>
<gene>
    <name evidence="3" type="ordered locus">BN117_1640</name>
</gene>
<dbReference type="Pfam" id="PF18809">
    <property type="entry name" value="PBECR1"/>
    <property type="match status" value="1"/>
</dbReference>
<dbReference type="KEGG" id="bpar:BN117_1640"/>
<dbReference type="InterPro" id="IPR041092">
    <property type="entry name" value="PBECR1"/>
</dbReference>
<accession>K0M8S1</accession>
<feature type="domain" description="Phage-Barnase-EndoU-ColicinE5/D-RelE-like nuclease" evidence="1">
    <location>
        <begin position="611"/>
        <end position="697"/>
    </location>
</feature>
<evidence type="ECO:0000259" key="1">
    <source>
        <dbReference type="Pfam" id="PF18809"/>
    </source>
</evidence>
<organism evidence="3 4">
    <name type="scientific">Bordetella parapertussis (strain Bpp5)</name>
    <dbReference type="NCBI Taxonomy" id="1208660"/>
    <lineage>
        <taxon>Bacteria</taxon>
        <taxon>Pseudomonadati</taxon>
        <taxon>Pseudomonadota</taxon>
        <taxon>Betaproteobacteria</taxon>
        <taxon>Burkholderiales</taxon>
        <taxon>Alcaligenaceae</taxon>
        <taxon>Bordetella</taxon>
    </lineage>
</organism>
<dbReference type="InterPro" id="IPR040738">
    <property type="entry name" value="LPD22"/>
</dbReference>
<protein>
    <recommendedName>
        <fullName evidence="5">Large polyvalent protein associated domain-containing protein</fullName>
    </recommendedName>
</protein>
<evidence type="ECO:0000313" key="3">
    <source>
        <dbReference type="EMBL" id="CCJ48973.1"/>
    </source>
</evidence>
<proteinExistence type="predicted"/>
<dbReference type="Proteomes" id="UP000008035">
    <property type="component" value="Chromosome"/>
</dbReference>
<name>K0M8S1_BORPB</name>
<dbReference type="Pfam" id="PF18834">
    <property type="entry name" value="LPD22"/>
    <property type="match status" value="1"/>
</dbReference>